<feature type="region of interest" description="Disordered" evidence="3">
    <location>
        <begin position="1214"/>
        <end position="1352"/>
    </location>
</feature>
<feature type="compositionally biased region" description="Basic and acidic residues" evidence="3">
    <location>
        <begin position="890"/>
        <end position="900"/>
    </location>
</feature>
<dbReference type="InterPro" id="IPR016024">
    <property type="entry name" value="ARM-type_fold"/>
</dbReference>
<feature type="compositionally biased region" description="Basic and acidic residues" evidence="3">
    <location>
        <begin position="1062"/>
        <end position="1075"/>
    </location>
</feature>
<dbReference type="InterPro" id="IPR011989">
    <property type="entry name" value="ARM-like"/>
</dbReference>
<dbReference type="GO" id="GO:0071562">
    <property type="term" value="P:nucleus-vacuole junction assembly"/>
    <property type="evidence" value="ECO:0007669"/>
    <property type="project" value="InterPro"/>
</dbReference>
<name>A0A9N8EH57_9STRA</name>
<feature type="compositionally biased region" description="Polar residues" evidence="3">
    <location>
        <begin position="56"/>
        <end position="73"/>
    </location>
</feature>
<evidence type="ECO:0000256" key="1">
    <source>
        <dbReference type="ARBA" id="ARBA00005462"/>
    </source>
</evidence>
<sequence>MAFAFHKRSPEMVSTLEKSDPDGQDPPGKRRMEPDHAVSTNKHLTRLVRFSILQARRSSQSPKAGGTPTSGSSKPPFPVAGVPSPSRGSSNHRQRSPSPRSSTPPSQQQQQSPSSAKYPFAFGSFPQDKERPSTEVQYPYNNDAPGQVISQTGMVAGHVVDVPADPPIVVDLSASLTLSVGDEEDQRSVYSGESISDGLDAISAQEDHDHDDMDLLLAPDSGSADGHLIMNENSSDEVYNSAEMYSSSGNYEGASQSSGMSSTSDSIMRRVEQEIANARKASNDAQARLAYFTQKQKELTPVMTDSYSFDFENLETSGDLHNMLDVGSDEAATPRHQNNPSAWSSLRDDNKSPRSPPPPGSYHHASRSPPARNYHFSPRSPVPAQHAQEDSYNNAMGVIGREFDTSSADVEEKVDIEVVLAPSHNQNPQQRDDREPHPPQPPQSPTFRGLHAASKKQQRNTPPPQRSPRVLSPGHQQRLRSPRGQLNMDDSVDIDEAVISAVFSEKSIESLPIKESLHEVFSEPSMDSLPTQPTQSSIERPGSIDASYTESQSRAMSPSSLSQRKQQFMLSPNGKNATSPSSQHSQQQQKQQRSLQSHLSIETSGSASIASPRNSVCSPKANSVSSPLSNVVTTPNSGTFSPGRRSSKLPSTPRDPGTPSYRERLENKLKILGSRYPSSPPAKSPNSKKDVDTSPISHKKATEPSPLLMKSPNNSTLADENNPSALKDEERTSKSSSPPVALRPKGGSYDGLETRIKDLLARTLQPTIPAESQQQPSEKDIEFTTSPSAELKAIKKLLEQGVASTDAKEGRKRGQRDDKITGTPSGEVEVVGSLDAEQEEEEVEDEEEDSQTQDLTFPELVASTEEGQELTAEASADGSVVIVTHLSTSRSHESKSDENGIRLLHRSTGPVPAVLEPSGETKETKDTKEPSVTCSTSEEILEHLDSFSQSNEFKIKSKRSSKSGSPRSSPTPEFKECDGQDSNPAQELEEPPADEVVEDEFPSLEQSDSKPKKGTLSALTRLFERKTTTPPAKPVATPKRIVTPRRISTPSEFTFTMPKDAPALKEVPKVKEVPGQREVPTPKENLTPKESPKSEQIPPSLETVPPKELTKSDPLTQEDLSDRKEAKADSEKQATQQSNEWNDEGIEIEDTEFPMPVSEVPKPKDPIVEVEVHAPDEPATEAAKAPEVSKPIVQHNQIKSEEEVNGGFHIKVTIKSGDPTLKPTTATTASVANVHEKSVNPSEQSPSDDQSPGEQGPSVVTKKTPSVLNAALCRPSTTDNKDRKIKQGKNRKKYLAKKAALAEEEKLQAEINDTTQTSSGEGPKNLAVNASSSEASVHSGENTTSNQASIHLEVNASSSQASLISTAAVNATSSQASHSVKASSSQASVHSREQDFVSSTSSAGDISDSRPSVSDDVHDYSYDADVASDCGEEKEAKKAPARVVNLKEAPSPPSHESHEEPRETPSGDKNMLASIMTSSSTSQTDALPPKPPLSNRTSIESKGVPPIPPGNRVKTVSLQAPPTLVRDNDRRAPLPLSKSNTSRQDRKIRFRDPYPTPKPCRKPRSTEEIQRDYSCRPTKADKKTRWKEPKGDLKRLLVAALDSSLSRRSNACGALKVISKLEKNKVILVRTTGFLEALVFVATDEVSSSEPDAKEDARARAISCIYNVSHAKENRVIVCTHPGLLECLVRTINEDRGEARMEACGVLAQLAKSAMCRDVMVDVEELLSTLASVLKGTIDPEEKAMPSNNVLSQDITEEVPSSYSEMSSVLSEEHIPFPKNTGSPSSKSERYDMHPNCSIRKQKSEMYDQYYDLARLSACAALVHLSKQCSVMDHFCSNVFLLESIIHVARDFDSKLHGKCLEILCNVSRLPGNTTEMTRFPALVDTLLRACTSTEAQDRVWALRTLQNMSSDAASKSTLATSTLLTLLINCVTSKKTDEQHAAMATLLNLSTDPSAVVPITSTKNVLATLVYLAHNADSTSDIRRMACNALATVGLWLQTVSGFGSIPEETRRVLLPSHKTTGWEIWD</sequence>
<proteinExistence type="inferred from homology"/>
<feature type="compositionally biased region" description="Polar residues" evidence="3">
    <location>
        <begin position="1222"/>
        <end position="1231"/>
    </location>
</feature>
<feature type="region of interest" description="Disordered" evidence="3">
    <location>
        <begin position="330"/>
        <end position="491"/>
    </location>
</feature>
<feature type="compositionally biased region" description="Basic and acidic residues" evidence="3">
    <location>
        <begin position="1543"/>
        <end position="1552"/>
    </location>
</feature>
<feature type="compositionally biased region" description="Polar residues" evidence="3">
    <location>
        <begin position="711"/>
        <end position="724"/>
    </location>
</feature>
<dbReference type="Gene3D" id="1.25.10.10">
    <property type="entry name" value="Leucine-rich Repeat Variant"/>
    <property type="match status" value="2"/>
</dbReference>
<feature type="compositionally biased region" description="Polar residues" evidence="3">
    <location>
        <begin position="335"/>
        <end position="344"/>
    </location>
</feature>
<accession>A0A9N8EH57</accession>
<feature type="compositionally biased region" description="Basic and acidic residues" evidence="3">
    <location>
        <begin position="919"/>
        <end position="929"/>
    </location>
</feature>
<keyword evidence="2" id="KW-0677">Repeat</keyword>
<comment type="caution">
    <text evidence="4">The sequence shown here is derived from an EMBL/GenBank/DDBJ whole genome shotgun (WGS) entry which is preliminary data.</text>
</comment>
<feature type="compositionally biased region" description="Basic and acidic residues" evidence="3">
    <location>
        <begin position="17"/>
        <end position="36"/>
    </location>
</feature>
<feature type="compositionally biased region" description="Low complexity" evidence="3">
    <location>
        <begin position="1241"/>
        <end position="1252"/>
    </location>
</feature>
<dbReference type="PANTHER" id="PTHR47249:SF1">
    <property type="entry name" value="VACUOLAR PROTEIN 8"/>
    <property type="match status" value="1"/>
</dbReference>
<keyword evidence="5" id="KW-1185">Reference proteome</keyword>
<feature type="compositionally biased region" description="Polar residues" evidence="3">
    <location>
        <begin position="764"/>
        <end position="776"/>
    </location>
</feature>
<feature type="region of interest" description="Disordered" evidence="3">
    <location>
        <begin position="1"/>
        <end position="145"/>
    </location>
</feature>
<feature type="compositionally biased region" description="Acidic residues" evidence="3">
    <location>
        <begin position="836"/>
        <end position="851"/>
    </location>
</feature>
<feature type="compositionally biased region" description="Acidic residues" evidence="3">
    <location>
        <begin position="987"/>
        <end position="1002"/>
    </location>
</feature>
<feature type="compositionally biased region" description="Basic and acidic residues" evidence="3">
    <location>
        <begin position="1564"/>
        <end position="1587"/>
    </location>
</feature>
<feature type="compositionally biased region" description="Basic residues" evidence="3">
    <location>
        <begin position="1283"/>
        <end position="1296"/>
    </location>
</feature>
<reference evidence="4" key="1">
    <citation type="submission" date="2020-06" db="EMBL/GenBank/DDBJ databases">
        <authorList>
            <consortium name="Plant Systems Biology data submission"/>
        </authorList>
    </citation>
    <scope>NUCLEOTIDE SEQUENCE</scope>
    <source>
        <strain evidence="4">D6</strain>
    </source>
</reference>
<gene>
    <name evidence="4" type="ORF">SEMRO_987_G228290.1</name>
</gene>
<evidence type="ECO:0000256" key="2">
    <source>
        <dbReference type="ARBA" id="ARBA00022737"/>
    </source>
</evidence>
<protein>
    <submittedName>
        <fullName evidence="4">Uncharacterized protein</fullName>
    </submittedName>
</protein>
<feature type="compositionally biased region" description="Low complexity" evidence="3">
    <location>
        <begin position="96"/>
        <end position="115"/>
    </location>
</feature>
<evidence type="ECO:0000256" key="3">
    <source>
        <dbReference type="SAM" id="MobiDB-lite"/>
    </source>
</evidence>
<feature type="compositionally biased region" description="Polar residues" evidence="3">
    <location>
        <begin position="601"/>
        <end position="640"/>
    </location>
</feature>
<organism evidence="4 5">
    <name type="scientific">Seminavis robusta</name>
    <dbReference type="NCBI Taxonomy" id="568900"/>
    <lineage>
        <taxon>Eukaryota</taxon>
        <taxon>Sar</taxon>
        <taxon>Stramenopiles</taxon>
        <taxon>Ochrophyta</taxon>
        <taxon>Bacillariophyta</taxon>
        <taxon>Bacillariophyceae</taxon>
        <taxon>Bacillariophycidae</taxon>
        <taxon>Naviculales</taxon>
        <taxon>Naviculaceae</taxon>
        <taxon>Seminavis</taxon>
    </lineage>
</organism>
<feature type="compositionally biased region" description="Low complexity" evidence="3">
    <location>
        <begin position="1373"/>
        <end position="1389"/>
    </location>
</feature>
<feature type="compositionally biased region" description="Polar residues" evidence="3">
    <location>
        <begin position="546"/>
        <end position="578"/>
    </location>
</feature>
<feature type="compositionally biased region" description="Polar residues" evidence="3">
    <location>
        <begin position="1475"/>
        <end position="1485"/>
    </location>
</feature>
<dbReference type="SUPFAM" id="SSF48371">
    <property type="entry name" value="ARM repeat"/>
    <property type="match status" value="1"/>
</dbReference>
<feature type="compositionally biased region" description="Low complexity" evidence="3">
    <location>
        <begin position="1028"/>
        <end position="1039"/>
    </location>
</feature>
<comment type="similarity">
    <text evidence="1">Belongs to the beta-catenin family.</text>
</comment>
<feature type="compositionally biased region" description="Polar residues" evidence="3">
    <location>
        <begin position="1328"/>
        <end position="1352"/>
    </location>
</feature>
<feature type="compositionally biased region" description="Basic and acidic residues" evidence="3">
    <location>
        <begin position="1455"/>
        <end position="1466"/>
    </location>
</feature>
<feature type="region of interest" description="Disordered" evidence="3">
    <location>
        <begin position="212"/>
        <end position="235"/>
    </location>
</feature>
<feature type="compositionally biased region" description="Polar residues" evidence="3">
    <location>
        <begin position="1311"/>
        <end position="1320"/>
    </location>
</feature>
<dbReference type="InterPro" id="IPR045156">
    <property type="entry name" value="Vac8"/>
</dbReference>
<dbReference type="OrthoDB" id="49108at2759"/>
<dbReference type="GO" id="GO:0043495">
    <property type="term" value="F:protein-membrane adaptor activity"/>
    <property type="evidence" value="ECO:0007669"/>
    <property type="project" value="InterPro"/>
</dbReference>
<feature type="compositionally biased region" description="Basic and acidic residues" evidence="3">
    <location>
        <begin position="1120"/>
        <end position="1132"/>
    </location>
</feature>
<feature type="region of interest" description="Disordered" evidence="3">
    <location>
        <begin position="1369"/>
        <end position="1587"/>
    </location>
</feature>
<feature type="compositionally biased region" description="Low complexity" evidence="3">
    <location>
        <begin position="579"/>
        <end position="600"/>
    </location>
</feature>
<dbReference type="PANTHER" id="PTHR47249">
    <property type="entry name" value="VACUOLAR PROTEIN 8"/>
    <property type="match status" value="1"/>
</dbReference>
<evidence type="ECO:0000313" key="4">
    <source>
        <dbReference type="EMBL" id="CAB9519089.1"/>
    </source>
</evidence>
<feature type="region of interest" description="Disordered" evidence="3">
    <location>
        <begin position="1774"/>
        <end position="1793"/>
    </location>
</feature>
<dbReference type="Proteomes" id="UP001153069">
    <property type="component" value="Unassembled WGS sequence"/>
</dbReference>
<dbReference type="EMBL" id="CAICTM010000985">
    <property type="protein sequence ID" value="CAB9519089.1"/>
    <property type="molecule type" value="Genomic_DNA"/>
</dbReference>
<feature type="compositionally biased region" description="Acidic residues" evidence="3">
    <location>
        <begin position="1141"/>
        <end position="1152"/>
    </location>
</feature>
<evidence type="ECO:0000313" key="5">
    <source>
        <dbReference type="Proteomes" id="UP001153069"/>
    </source>
</evidence>
<feature type="compositionally biased region" description="Polar residues" evidence="3">
    <location>
        <begin position="528"/>
        <end position="538"/>
    </location>
</feature>
<feature type="region of interest" description="Disordered" evidence="3">
    <location>
        <begin position="522"/>
        <end position="1162"/>
    </location>
</feature>